<keyword evidence="3" id="KW-1185">Reference proteome</keyword>
<evidence type="ECO:0000259" key="1">
    <source>
        <dbReference type="Pfam" id="PF13472"/>
    </source>
</evidence>
<dbReference type="AlphaFoldDB" id="A0A154BSH0"/>
<organism evidence="2 3">
    <name type="scientific">Anaerosporomusa subterranea</name>
    <dbReference type="NCBI Taxonomy" id="1794912"/>
    <lineage>
        <taxon>Bacteria</taxon>
        <taxon>Bacillati</taxon>
        <taxon>Bacillota</taxon>
        <taxon>Negativicutes</taxon>
        <taxon>Acetonemataceae</taxon>
        <taxon>Anaerosporomusa</taxon>
    </lineage>
</organism>
<dbReference type="Proteomes" id="UP000076268">
    <property type="component" value="Unassembled WGS sequence"/>
</dbReference>
<reference evidence="2 3" key="1">
    <citation type="submission" date="2016-02" db="EMBL/GenBank/DDBJ databases">
        <title>Anaerosporomusa subterraneum gen. nov., sp. nov., a spore-forming obligate anaerobe isolated from saprolite.</title>
        <authorList>
            <person name="Choi J.K."/>
            <person name="Shah M."/>
            <person name="Yee N."/>
        </authorList>
    </citation>
    <scope>NUCLEOTIDE SEQUENCE [LARGE SCALE GENOMIC DNA]</scope>
    <source>
        <strain evidence="2 3">RU4</strain>
    </source>
</reference>
<dbReference type="Pfam" id="PF13472">
    <property type="entry name" value="Lipase_GDSL_2"/>
    <property type="match status" value="1"/>
</dbReference>
<dbReference type="Gene3D" id="3.40.50.1110">
    <property type="entry name" value="SGNH hydrolase"/>
    <property type="match status" value="1"/>
</dbReference>
<dbReference type="Gene3D" id="2.60.40.10">
    <property type="entry name" value="Immunoglobulins"/>
    <property type="match status" value="2"/>
</dbReference>
<dbReference type="RefSeq" id="WP_066238396.1">
    <property type="nucleotide sequence ID" value="NZ_LSGP01000013.1"/>
</dbReference>
<dbReference type="InterPro" id="IPR013830">
    <property type="entry name" value="SGNH_hydro"/>
</dbReference>
<protein>
    <submittedName>
        <fullName evidence="2">GDSL family lipase</fullName>
    </submittedName>
</protein>
<name>A0A154BSH0_ANASB</name>
<dbReference type="OrthoDB" id="1625474at2"/>
<dbReference type="GO" id="GO:0004622">
    <property type="term" value="F:phosphatidylcholine lysophospholipase activity"/>
    <property type="evidence" value="ECO:0007669"/>
    <property type="project" value="TreeGrafter"/>
</dbReference>
<dbReference type="InterPro" id="IPR036514">
    <property type="entry name" value="SGNH_hydro_sf"/>
</dbReference>
<dbReference type="InterPro" id="IPR051532">
    <property type="entry name" value="Ester_Hydrolysis_Enzymes"/>
</dbReference>
<accession>A0A154BSH0</accession>
<dbReference type="PANTHER" id="PTHR30383">
    <property type="entry name" value="THIOESTERASE 1/PROTEASE 1/LYSOPHOSPHOLIPASE L1"/>
    <property type="match status" value="1"/>
</dbReference>
<evidence type="ECO:0000313" key="2">
    <source>
        <dbReference type="EMBL" id="KYZ76954.1"/>
    </source>
</evidence>
<evidence type="ECO:0000313" key="3">
    <source>
        <dbReference type="Proteomes" id="UP000076268"/>
    </source>
</evidence>
<dbReference type="InterPro" id="IPR013783">
    <property type="entry name" value="Ig-like_fold"/>
</dbReference>
<dbReference type="SUPFAM" id="SSF52266">
    <property type="entry name" value="SGNH hydrolase"/>
    <property type="match status" value="1"/>
</dbReference>
<comment type="caution">
    <text evidence="2">The sequence shown here is derived from an EMBL/GenBank/DDBJ whole genome shotgun (WGS) entry which is preliminary data.</text>
</comment>
<feature type="domain" description="SGNH hydrolase-type esterase" evidence="1">
    <location>
        <begin position="355"/>
        <end position="523"/>
    </location>
</feature>
<dbReference type="EMBL" id="LSGP01000013">
    <property type="protein sequence ID" value="KYZ76954.1"/>
    <property type="molecule type" value="Genomic_DNA"/>
</dbReference>
<dbReference type="PANTHER" id="PTHR30383:SF19">
    <property type="entry name" value="FIBRONECTIN TYPE-III DOMAIN-CONTAINING PROTEIN"/>
    <property type="match status" value="1"/>
</dbReference>
<proteinExistence type="predicted"/>
<gene>
    <name evidence="2" type="ORF">AXX12_02080</name>
</gene>
<dbReference type="STRING" id="1794912.AXX12_02080"/>
<sequence length="538" mass="60331">MIRPKHLLIQLLLLLTATAVGYECLAWKAAAQYRPEVTLSVIDGNKPALAWNAFPLPCYYAIDVLACQPDSDEPTPAWQIIDSFQTWESQFQLTARYPFQTFWRVSARSALQAPLGAFSQPQILSESVQAAPTPSTRPKPLSLYPASMPAPLKPFLTWTSVAGAVYYELEILNAPPTNADAASSHRLFATREVFANGYHADLSQLTDRPLYWRVRGLDYDGNPIGLFSEASQIYIDPERNEPLKPLPTTRYNENKQSTPLYPVYYWIPLTGAASYEVEVTNRLPENPGGVSPSAYRIWSKRATGYGIYDDTARSQPGTYYWRVRALDAQGGAIGVYSDAVPFQVDLAAGNYAASFGDSITHGGGAVSYSPADWEYSYQTYLSFPQVNLGKSGDTSTTMLERFERDVLPFQPRYLLILGGTNSLRGGTPAAQVIADLIAIREKCLRYDIRPIFLTLPPINPIAIENVFQEPTVPNWRTEFDLVNAFIRQQRYYIDLEPHFLDDNRELPARFAVDGLHIDIEGKRLMGNVINHFWKTVTD</sequence>